<reference evidence="8 9" key="1">
    <citation type="journal article" date="2012" name="Eukaryot. Cell">
        <title>Draft genome sequence of Wickerhamomyces ciferrii NRRL Y-1031 F-60-10.</title>
        <authorList>
            <person name="Schneider J."/>
            <person name="Andrea H."/>
            <person name="Blom J."/>
            <person name="Jaenicke S."/>
            <person name="Ruckert C."/>
            <person name="Schorsch C."/>
            <person name="Szczepanowski R."/>
            <person name="Farwick M."/>
            <person name="Goesmann A."/>
            <person name="Puhler A."/>
            <person name="Schaffer S."/>
            <person name="Tauch A."/>
            <person name="Kohler T."/>
            <person name="Brinkrolf K."/>
        </authorList>
    </citation>
    <scope>NUCLEOTIDE SEQUENCE [LARGE SCALE GENOMIC DNA]</scope>
    <source>
        <strain evidence="9">ATCC 14091 / BCRC 22168 / CBS 111 / JCM 3599 / NBRC 0793 / NRRL Y-1031 F-60-10</strain>
    </source>
</reference>
<dbReference type="EMBL" id="CAIF01000001">
    <property type="protein sequence ID" value="CCH40591.1"/>
    <property type="molecule type" value="Genomic_DNA"/>
</dbReference>
<organism evidence="8 9">
    <name type="scientific">Wickerhamomyces ciferrii (strain ATCC 14091 / BCRC 22168 / CBS 111 / JCM 3599 / NBRC 0793 / NRRL Y-1031 F-60-10)</name>
    <name type="common">Yeast</name>
    <name type="synonym">Pichia ciferrii</name>
    <dbReference type="NCBI Taxonomy" id="1206466"/>
    <lineage>
        <taxon>Eukaryota</taxon>
        <taxon>Fungi</taxon>
        <taxon>Dikarya</taxon>
        <taxon>Ascomycota</taxon>
        <taxon>Saccharomycotina</taxon>
        <taxon>Saccharomycetes</taxon>
        <taxon>Phaffomycetales</taxon>
        <taxon>Wickerhamomycetaceae</taxon>
        <taxon>Wickerhamomyces</taxon>
    </lineage>
</organism>
<feature type="compositionally biased region" description="Pro residues" evidence="6">
    <location>
        <begin position="229"/>
        <end position="243"/>
    </location>
</feature>
<feature type="compositionally biased region" description="Acidic residues" evidence="6">
    <location>
        <begin position="1"/>
        <end position="20"/>
    </location>
</feature>
<dbReference type="GO" id="GO:0006397">
    <property type="term" value="P:mRNA processing"/>
    <property type="evidence" value="ECO:0007669"/>
    <property type="project" value="UniProtKB-KW"/>
</dbReference>
<dbReference type="PANTHER" id="PTHR13484">
    <property type="entry name" value="FIP1-LIKE 1 PROTEIN"/>
    <property type="match status" value="1"/>
</dbReference>
<dbReference type="InParanoid" id="K0KCG5"/>
<accession>K0KCG5</accession>
<dbReference type="InterPro" id="IPR051187">
    <property type="entry name" value="Pre-mRNA_3'-end_processing_reg"/>
</dbReference>
<evidence type="ECO:0000256" key="4">
    <source>
        <dbReference type="ARBA" id="ARBA00022664"/>
    </source>
</evidence>
<keyword evidence="5" id="KW-0539">Nucleus</keyword>
<evidence type="ECO:0000256" key="3">
    <source>
        <dbReference type="ARBA" id="ARBA00017404"/>
    </source>
</evidence>
<evidence type="ECO:0000256" key="1">
    <source>
        <dbReference type="ARBA" id="ARBA00004123"/>
    </source>
</evidence>
<comment type="caution">
    <text evidence="8">The sequence shown here is derived from an EMBL/GenBank/DDBJ whole genome shotgun (WGS) entry which is preliminary data.</text>
</comment>
<comment type="subcellular location">
    <subcellularLocation>
        <location evidence="1">Nucleus</location>
    </subcellularLocation>
</comment>
<dbReference type="Proteomes" id="UP000009328">
    <property type="component" value="Unassembled WGS sequence"/>
</dbReference>
<evidence type="ECO:0000256" key="6">
    <source>
        <dbReference type="SAM" id="MobiDB-lite"/>
    </source>
</evidence>
<evidence type="ECO:0000313" key="9">
    <source>
        <dbReference type="Proteomes" id="UP000009328"/>
    </source>
</evidence>
<dbReference type="AlphaFoldDB" id="K0KCG5"/>
<dbReference type="HOGENOM" id="CLU_039307_2_0_1"/>
<protein>
    <recommendedName>
        <fullName evidence="3">Pre-mRNA polyadenylation factor FIP1</fullName>
    </recommendedName>
</protein>
<dbReference type="InterPro" id="IPR007854">
    <property type="entry name" value="Fip1_dom"/>
</dbReference>
<feature type="compositionally biased region" description="Basic and acidic residues" evidence="6">
    <location>
        <begin position="287"/>
        <end position="301"/>
    </location>
</feature>
<comment type="similarity">
    <text evidence="2">Belongs to the FIP1 family.</text>
</comment>
<name>K0KCG5_WICCF</name>
<feature type="compositionally biased region" description="Basic and acidic residues" evidence="6">
    <location>
        <begin position="21"/>
        <end position="48"/>
    </location>
</feature>
<evidence type="ECO:0000259" key="7">
    <source>
        <dbReference type="Pfam" id="PF05182"/>
    </source>
</evidence>
<feature type="region of interest" description="Disordered" evidence="6">
    <location>
        <begin position="1"/>
        <end position="139"/>
    </location>
</feature>
<gene>
    <name evidence="8" type="ORF">BN7_124</name>
</gene>
<proteinExistence type="inferred from homology"/>
<dbReference type="Pfam" id="PF05182">
    <property type="entry name" value="Fip1"/>
    <property type="match status" value="1"/>
</dbReference>
<feature type="compositionally biased region" description="Polar residues" evidence="6">
    <location>
        <begin position="122"/>
        <end position="139"/>
    </location>
</feature>
<evidence type="ECO:0000256" key="2">
    <source>
        <dbReference type="ARBA" id="ARBA00007459"/>
    </source>
</evidence>
<keyword evidence="9" id="KW-1185">Reference proteome</keyword>
<sequence length="322" mass="35935">MSKEIEDDDEAFLYGSEDEGDNKVTKKQKLEATEEGKEVTAEGKDSKSEGQATDEGDKDEEEEEEDDEDDEDSDSDSDIEFIIGSEEPKQAQSTETEASKDQSTTAASAATAVPEAIDEITDITQTEDSNKESTTTEATITRVPGIELNKVGDYEGKPITSINLQDLKEKPWRQPGTDVSEYFNFGFDEFTWTAYCSKQDKLRSDFNPQKVMMSMMPMGLPPMMMGMPGFPPGGLPGQPPIPLPHQQAQVPQSQPVPPSAPPVSSESIPPPQDEPKNLQLNPNLPRAPRERDQRDRMERENSWGSGNENNYRDRERKNRGRR</sequence>
<feature type="compositionally biased region" description="Low complexity" evidence="6">
    <location>
        <begin position="244"/>
        <end position="253"/>
    </location>
</feature>
<feature type="compositionally biased region" description="Low complexity" evidence="6">
    <location>
        <begin position="103"/>
        <end position="112"/>
    </location>
</feature>
<feature type="compositionally biased region" description="Acidic residues" evidence="6">
    <location>
        <begin position="52"/>
        <end position="79"/>
    </location>
</feature>
<keyword evidence="4" id="KW-0507">mRNA processing</keyword>
<dbReference type="PANTHER" id="PTHR13484:SF0">
    <property type="entry name" value="PRE-MRNA 3'-END-PROCESSING FACTOR FIP1"/>
    <property type="match status" value="1"/>
</dbReference>
<feature type="domain" description="Pre-mRNA polyadenylation factor Fip1" evidence="7">
    <location>
        <begin position="162"/>
        <end position="203"/>
    </location>
</feature>
<dbReference type="eggNOG" id="KOG1049">
    <property type="taxonomic scope" value="Eukaryota"/>
</dbReference>
<dbReference type="FunCoup" id="K0KCG5">
    <property type="interactions" value="239"/>
</dbReference>
<dbReference type="STRING" id="1206466.K0KCG5"/>
<evidence type="ECO:0000313" key="8">
    <source>
        <dbReference type="EMBL" id="CCH40591.1"/>
    </source>
</evidence>
<feature type="region of interest" description="Disordered" evidence="6">
    <location>
        <begin position="227"/>
        <end position="322"/>
    </location>
</feature>
<evidence type="ECO:0000256" key="5">
    <source>
        <dbReference type="ARBA" id="ARBA00023242"/>
    </source>
</evidence>
<dbReference type="GO" id="GO:0005847">
    <property type="term" value="C:mRNA cleavage and polyadenylation specificity factor complex"/>
    <property type="evidence" value="ECO:0007669"/>
    <property type="project" value="TreeGrafter"/>
</dbReference>